<dbReference type="Proteomes" id="UP001642409">
    <property type="component" value="Unassembled WGS sequence"/>
</dbReference>
<proteinExistence type="predicted"/>
<protein>
    <submittedName>
        <fullName evidence="1">Hypothetical_protein</fullName>
    </submittedName>
</protein>
<name>A0ABP1IZA3_9EUKA</name>
<organism evidence="1 2">
    <name type="scientific">Hexamita inflata</name>
    <dbReference type="NCBI Taxonomy" id="28002"/>
    <lineage>
        <taxon>Eukaryota</taxon>
        <taxon>Metamonada</taxon>
        <taxon>Diplomonadida</taxon>
        <taxon>Hexamitidae</taxon>
        <taxon>Hexamitinae</taxon>
        <taxon>Hexamita</taxon>
    </lineage>
</organism>
<accession>A0ABP1IZA3</accession>
<comment type="caution">
    <text evidence="1">The sequence shown here is derived from an EMBL/GenBank/DDBJ whole genome shotgun (WGS) entry which is preliminary data.</text>
</comment>
<gene>
    <name evidence="1" type="ORF">HINF_LOCUS31188</name>
</gene>
<reference evidence="1 2" key="1">
    <citation type="submission" date="2024-07" db="EMBL/GenBank/DDBJ databases">
        <authorList>
            <person name="Akdeniz Z."/>
        </authorList>
    </citation>
    <scope>NUCLEOTIDE SEQUENCE [LARGE SCALE GENOMIC DNA]</scope>
</reference>
<sequence length="170" mass="18963">MAQQAQNISQYINDVNQSLLQYFEITKSTITALNSSIEKQLETQKQQLSFINQNIYSLNSNLQNQIDGTKYDIKNIQSSITGISGLINNINNVNAVQNTDIQALKTSTSQNKNGAFWCSMLKGLNSSYSFIEGYCPNLKLCCKVNGILKDCQEGTNAKYTEAQCGTFIYI</sequence>
<evidence type="ECO:0000313" key="1">
    <source>
        <dbReference type="EMBL" id="CAL6027145.1"/>
    </source>
</evidence>
<dbReference type="EMBL" id="CAXDID020000103">
    <property type="protein sequence ID" value="CAL6027145.1"/>
    <property type="molecule type" value="Genomic_DNA"/>
</dbReference>
<evidence type="ECO:0000313" key="2">
    <source>
        <dbReference type="Proteomes" id="UP001642409"/>
    </source>
</evidence>
<keyword evidence="2" id="KW-1185">Reference proteome</keyword>